<gene>
    <name evidence="1" type="ORF">GCM10009107_21910</name>
</gene>
<reference evidence="1 2" key="1">
    <citation type="journal article" date="2019" name="Int. J. Syst. Evol. Microbiol.">
        <title>The Global Catalogue of Microorganisms (GCM) 10K type strain sequencing project: providing services to taxonomists for standard genome sequencing and annotation.</title>
        <authorList>
            <consortium name="The Broad Institute Genomics Platform"/>
            <consortium name="The Broad Institute Genome Sequencing Center for Infectious Disease"/>
            <person name="Wu L."/>
            <person name="Ma J."/>
        </authorList>
    </citation>
    <scope>NUCLEOTIDE SEQUENCE [LARGE SCALE GENOMIC DNA]</scope>
    <source>
        <strain evidence="1 2">JCM 15503</strain>
    </source>
</reference>
<accession>A0ABN1JZJ2</accession>
<organism evidence="1 2">
    <name type="scientific">Ideonella azotifigens</name>
    <dbReference type="NCBI Taxonomy" id="513160"/>
    <lineage>
        <taxon>Bacteria</taxon>
        <taxon>Pseudomonadati</taxon>
        <taxon>Pseudomonadota</taxon>
        <taxon>Betaproteobacteria</taxon>
        <taxon>Burkholderiales</taxon>
        <taxon>Sphaerotilaceae</taxon>
        <taxon>Ideonella</taxon>
    </lineage>
</organism>
<proteinExistence type="predicted"/>
<comment type="caution">
    <text evidence="1">The sequence shown here is derived from an EMBL/GenBank/DDBJ whole genome shotgun (WGS) entry which is preliminary data.</text>
</comment>
<dbReference type="RefSeq" id="WP_141285304.1">
    <property type="nucleotide sequence ID" value="NZ_BAAAEW010000011.1"/>
</dbReference>
<dbReference type="EMBL" id="BAAAEW010000011">
    <property type="protein sequence ID" value="GAA0750356.1"/>
    <property type="molecule type" value="Genomic_DNA"/>
</dbReference>
<evidence type="ECO:0000313" key="1">
    <source>
        <dbReference type="EMBL" id="GAA0750356.1"/>
    </source>
</evidence>
<protein>
    <submittedName>
        <fullName evidence="1">Uncharacterized protein</fullName>
    </submittedName>
</protein>
<evidence type="ECO:0000313" key="2">
    <source>
        <dbReference type="Proteomes" id="UP001500279"/>
    </source>
</evidence>
<dbReference type="Proteomes" id="UP001500279">
    <property type="component" value="Unassembled WGS sequence"/>
</dbReference>
<name>A0ABN1JZJ2_9BURK</name>
<sequence>MATIPAPTVIRAGTPGKSNPFTILVVANPALEAPWNSNTFVADPIATAAQQVNFDNCVRYIERSLFTGLPSQSELILGDPAISPHIRLLSLFATGLPVDDAHAFAAQDGVSNLLVARRNPIRDFLISQNIIADVVYAISASASHQRASAWFTTDDDGGPGVAFTLDGATLSHRHFYLTPGTVAMHHTATSLTAPHEFQHAVSSYTNGKLVDLYVDSPPDLNNKNGPPVQPKFCTVNATGFLSDLTRGPLGYPPTWRSFHCELHDPSNPAIMDNYWLAPAGVPEVCQNDRVTRTFVRDRLLAKIAR</sequence>
<keyword evidence="2" id="KW-1185">Reference proteome</keyword>